<dbReference type="AlphaFoldDB" id="A0A540WAG0"/>
<dbReference type="Proteomes" id="UP000319103">
    <property type="component" value="Unassembled WGS sequence"/>
</dbReference>
<gene>
    <name evidence="9" type="ORF">E6W39_31230</name>
</gene>
<dbReference type="InterPro" id="IPR004869">
    <property type="entry name" value="MMPL_dom"/>
</dbReference>
<evidence type="ECO:0000256" key="5">
    <source>
        <dbReference type="ARBA" id="ARBA00023136"/>
    </source>
</evidence>
<dbReference type="SUPFAM" id="SSF82866">
    <property type="entry name" value="Multidrug efflux transporter AcrB transmembrane domain"/>
    <property type="match status" value="1"/>
</dbReference>
<feature type="domain" description="Membrane transport protein MMPL" evidence="8">
    <location>
        <begin position="62"/>
        <end position="175"/>
    </location>
</feature>
<dbReference type="PANTHER" id="PTHR33406:SF13">
    <property type="entry name" value="MEMBRANE PROTEIN YDFJ"/>
    <property type="match status" value="1"/>
</dbReference>
<comment type="subcellular location">
    <subcellularLocation>
        <location evidence="1">Cell membrane</location>
        <topology evidence="1">Multi-pass membrane protein</topology>
    </subcellularLocation>
</comment>
<dbReference type="Pfam" id="PF03176">
    <property type="entry name" value="MMPL"/>
    <property type="match status" value="1"/>
</dbReference>
<evidence type="ECO:0000256" key="7">
    <source>
        <dbReference type="SAM" id="Phobius"/>
    </source>
</evidence>
<keyword evidence="10" id="KW-1185">Reference proteome</keyword>
<keyword evidence="2" id="KW-1003">Cell membrane</keyword>
<dbReference type="InterPro" id="IPR050545">
    <property type="entry name" value="Mycobact_MmpL"/>
</dbReference>
<evidence type="ECO:0000259" key="8">
    <source>
        <dbReference type="Pfam" id="PF03176"/>
    </source>
</evidence>
<feature type="region of interest" description="Disordered" evidence="6">
    <location>
        <begin position="1"/>
        <end position="27"/>
    </location>
</feature>
<keyword evidence="3 7" id="KW-0812">Transmembrane</keyword>
<feature type="transmembrane region" description="Helical" evidence="7">
    <location>
        <begin position="114"/>
        <end position="136"/>
    </location>
</feature>
<keyword evidence="4 7" id="KW-1133">Transmembrane helix</keyword>
<feature type="transmembrane region" description="Helical" evidence="7">
    <location>
        <begin position="142"/>
        <end position="174"/>
    </location>
</feature>
<evidence type="ECO:0000256" key="4">
    <source>
        <dbReference type="ARBA" id="ARBA00022989"/>
    </source>
</evidence>
<evidence type="ECO:0000256" key="6">
    <source>
        <dbReference type="SAM" id="MobiDB-lite"/>
    </source>
</evidence>
<dbReference type="PANTHER" id="PTHR33406">
    <property type="entry name" value="MEMBRANE PROTEIN MJ1562-RELATED"/>
    <property type="match status" value="1"/>
</dbReference>
<dbReference type="GO" id="GO:0005886">
    <property type="term" value="C:plasma membrane"/>
    <property type="evidence" value="ECO:0007669"/>
    <property type="project" value="UniProtKB-SubCell"/>
</dbReference>
<protein>
    <submittedName>
        <fullName evidence="9">MMPL family transporter</fullName>
    </submittedName>
</protein>
<evidence type="ECO:0000313" key="10">
    <source>
        <dbReference type="Proteomes" id="UP000319103"/>
    </source>
</evidence>
<sequence>MGVRAGRGRHPGAALPDDRLGGDAGQGPADERALAGLLARRADPGVPARLVREHARLHPDRGLETFIPVLVFAFAFGLSMDYEVFLLARIKELKDRGYDCRRAVQLGLQRSGRIITSAALLMVIVFAGFAAGQMLMVKEMGIALAVAVAVDATLVRCLLVPAAMSLFGEFNWWAPAPLKRLYRRFGLREHVELPPVEAGEGAPGEAGVAAPVVQGARVPAPRGAVARATTAG</sequence>
<dbReference type="OrthoDB" id="7051771at2"/>
<evidence type="ECO:0000313" key="9">
    <source>
        <dbReference type="EMBL" id="TQF05887.1"/>
    </source>
</evidence>
<keyword evidence="5 7" id="KW-0472">Membrane</keyword>
<accession>A0A540WAG0</accession>
<evidence type="ECO:0000256" key="1">
    <source>
        <dbReference type="ARBA" id="ARBA00004651"/>
    </source>
</evidence>
<dbReference type="EMBL" id="VIGB01000003">
    <property type="protein sequence ID" value="TQF05887.1"/>
    <property type="molecule type" value="Genomic_DNA"/>
</dbReference>
<feature type="compositionally biased region" description="Basic residues" evidence="6">
    <location>
        <begin position="1"/>
        <end position="10"/>
    </location>
</feature>
<name>A0A540WAG0_9ACTN</name>
<feature type="transmembrane region" description="Helical" evidence="7">
    <location>
        <begin position="66"/>
        <end position="88"/>
    </location>
</feature>
<reference evidence="9 10" key="1">
    <citation type="submission" date="2019-06" db="EMBL/GenBank/DDBJ databases">
        <title>Description of Kitasatospora acidophila sp. nov. isolated from pine grove soil, and reclassification of Streptomyces novaecaesareae to Kitasatospora novaeceasareae comb. nov.</title>
        <authorList>
            <person name="Kim M.J."/>
        </authorList>
    </citation>
    <scope>NUCLEOTIDE SEQUENCE [LARGE SCALE GENOMIC DNA]</scope>
    <source>
        <strain evidence="9 10">MMS16-CNU292</strain>
    </source>
</reference>
<comment type="caution">
    <text evidence="9">The sequence shown here is derived from an EMBL/GenBank/DDBJ whole genome shotgun (WGS) entry which is preliminary data.</text>
</comment>
<proteinExistence type="predicted"/>
<evidence type="ECO:0000256" key="3">
    <source>
        <dbReference type="ARBA" id="ARBA00022692"/>
    </source>
</evidence>
<evidence type="ECO:0000256" key="2">
    <source>
        <dbReference type="ARBA" id="ARBA00022475"/>
    </source>
</evidence>
<organism evidence="9 10">
    <name type="scientific">Kitasatospora acidiphila</name>
    <dbReference type="NCBI Taxonomy" id="2567942"/>
    <lineage>
        <taxon>Bacteria</taxon>
        <taxon>Bacillati</taxon>
        <taxon>Actinomycetota</taxon>
        <taxon>Actinomycetes</taxon>
        <taxon>Kitasatosporales</taxon>
        <taxon>Streptomycetaceae</taxon>
        <taxon>Kitasatospora</taxon>
    </lineage>
</organism>
<dbReference type="Gene3D" id="1.20.1640.10">
    <property type="entry name" value="Multidrug efflux transporter AcrB transmembrane domain"/>
    <property type="match status" value="1"/>
</dbReference>